<feature type="active site" description="Tele-phosphohistidine intermediate" evidence="1">
    <location>
        <position position="9"/>
    </location>
</feature>
<evidence type="ECO:0000256" key="1">
    <source>
        <dbReference type="PIRSR" id="PIRSR613078-1"/>
    </source>
</evidence>
<dbReference type="Pfam" id="PF00300">
    <property type="entry name" value="His_Phos_1"/>
    <property type="match status" value="1"/>
</dbReference>
<protein>
    <submittedName>
        <fullName evidence="3">Phosphatase PhoE</fullName>
    </submittedName>
</protein>
<feature type="binding site" evidence="2">
    <location>
        <begin position="8"/>
        <end position="15"/>
    </location>
    <ligand>
        <name>substrate</name>
    </ligand>
</feature>
<evidence type="ECO:0000313" key="4">
    <source>
        <dbReference type="Proteomes" id="UP000676917"/>
    </source>
</evidence>
<evidence type="ECO:0000313" key="3">
    <source>
        <dbReference type="EMBL" id="GIO28256.1"/>
    </source>
</evidence>
<dbReference type="PANTHER" id="PTHR48100">
    <property type="entry name" value="BROAD-SPECIFICITY PHOSPHATASE YOR283W-RELATED"/>
    <property type="match status" value="1"/>
</dbReference>
<dbReference type="GO" id="GO:0016791">
    <property type="term" value="F:phosphatase activity"/>
    <property type="evidence" value="ECO:0007669"/>
    <property type="project" value="TreeGrafter"/>
</dbReference>
<dbReference type="InterPro" id="IPR013078">
    <property type="entry name" value="His_Pase_superF_clade-1"/>
</dbReference>
<dbReference type="SMART" id="SM00855">
    <property type="entry name" value="PGAM"/>
    <property type="match status" value="1"/>
</dbReference>
<comment type="caution">
    <text evidence="3">The sequence shown here is derived from an EMBL/GenBank/DDBJ whole genome shotgun (WGS) entry which is preliminary data.</text>
</comment>
<dbReference type="InterPro" id="IPR050275">
    <property type="entry name" value="PGM_Phosphatase"/>
</dbReference>
<sequence>MTTVYLVRHGETDWNAEKRMQGQTDIPLNSKGIGQAEACGASLLASDYDVVISSGLQRARKTAEIINSYLQLPFEVMDDFAERFFGDGEGLTMEERSKLYPDFNYPNQEELDVFAKRIMTGLEKVQEKHAGKRILIVAHGQVIYRILKIVSRDQVDLGKQKIENTSISTIAWENGDWVLKDWNRVEHLKQVKKA</sequence>
<dbReference type="PROSITE" id="PS00175">
    <property type="entry name" value="PG_MUTASE"/>
    <property type="match status" value="1"/>
</dbReference>
<dbReference type="Gene3D" id="3.40.50.1240">
    <property type="entry name" value="Phosphoglycerate mutase-like"/>
    <property type="match status" value="1"/>
</dbReference>
<dbReference type="SUPFAM" id="SSF53254">
    <property type="entry name" value="Phosphoglycerate mutase-like"/>
    <property type="match status" value="1"/>
</dbReference>
<proteinExistence type="predicted"/>
<dbReference type="Proteomes" id="UP000676917">
    <property type="component" value="Unassembled WGS sequence"/>
</dbReference>
<keyword evidence="4" id="KW-1185">Reference proteome</keyword>
<reference evidence="3" key="1">
    <citation type="submission" date="2021-03" db="EMBL/GenBank/DDBJ databases">
        <title>Antimicrobial resistance genes in bacteria isolated from Japanese honey, and their potential for conferring macrolide and lincosamide resistance in the American foulbrood pathogen Paenibacillus larvae.</title>
        <authorList>
            <person name="Okamoto M."/>
            <person name="Kumagai M."/>
            <person name="Kanamori H."/>
            <person name="Takamatsu D."/>
        </authorList>
    </citation>
    <scope>NUCLEOTIDE SEQUENCE</scope>
    <source>
        <strain evidence="3">J43TS3</strain>
    </source>
</reference>
<dbReference type="InterPro" id="IPR001345">
    <property type="entry name" value="PG/BPGM_mutase_AS"/>
</dbReference>
<dbReference type="GO" id="GO:0005737">
    <property type="term" value="C:cytoplasm"/>
    <property type="evidence" value="ECO:0007669"/>
    <property type="project" value="TreeGrafter"/>
</dbReference>
<feature type="active site" description="Proton donor/acceptor" evidence="1">
    <location>
        <position position="82"/>
    </location>
</feature>
<name>A0A920C6S6_9BACI</name>
<dbReference type="CDD" id="cd07067">
    <property type="entry name" value="HP_PGM_like"/>
    <property type="match status" value="1"/>
</dbReference>
<feature type="binding site" evidence="2">
    <location>
        <position position="58"/>
    </location>
    <ligand>
        <name>substrate</name>
    </ligand>
</feature>
<evidence type="ECO:0000256" key="2">
    <source>
        <dbReference type="PIRSR" id="PIRSR613078-2"/>
    </source>
</evidence>
<dbReference type="InterPro" id="IPR029033">
    <property type="entry name" value="His_PPase_superfam"/>
</dbReference>
<dbReference type="PANTHER" id="PTHR48100:SF59">
    <property type="entry name" value="ADENOSYLCOBALAMIN_ALPHA-RIBAZOLE PHOSPHATASE"/>
    <property type="match status" value="1"/>
</dbReference>
<accession>A0A920C6S6</accession>
<gene>
    <name evidence="3" type="primary">phoE</name>
    <name evidence="3" type="ORF">J43TS3_28670</name>
</gene>
<dbReference type="RefSeq" id="WP_212921716.1">
    <property type="nucleotide sequence ID" value="NZ_BORP01000006.1"/>
</dbReference>
<organism evidence="3 4">
    <name type="scientific">Ornithinibacillus bavariensis</name>
    <dbReference type="NCBI Taxonomy" id="545502"/>
    <lineage>
        <taxon>Bacteria</taxon>
        <taxon>Bacillati</taxon>
        <taxon>Bacillota</taxon>
        <taxon>Bacilli</taxon>
        <taxon>Bacillales</taxon>
        <taxon>Bacillaceae</taxon>
        <taxon>Ornithinibacillus</taxon>
    </lineage>
</organism>
<dbReference type="EMBL" id="BORP01000006">
    <property type="protein sequence ID" value="GIO28256.1"/>
    <property type="molecule type" value="Genomic_DNA"/>
</dbReference>
<dbReference type="AlphaFoldDB" id="A0A920C6S6"/>